<keyword evidence="1" id="KW-0812">Transmembrane</keyword>
<dbReference type="RefSeq" id="WP_166651861.1">
    <property type="nucleotide sequence ID" value="NZ_SNXS01000001.1"/>
</dbReference>
<dbReference type="AlphaFoldDB" id="A0A4R6QUM7"/>
<dbReference type="InParanoid" id="A0A4R6QUM7"/>
<evidence type="ECO:0000313" key="2">
    <source>
        <dbReference type="EMBL" id="TDP74983.1"/>
    </source>
</evidence>
<protein>
    <submittedName>
        <fullName evidence="2">MSHA biogenesis protein MshP</fullName>
    </submittedName>
</protein>
<organism evidence="2 3">
    <name type="scientific">Roseateles toxinivorans</name>
    <dbReference type="NCBI Taxonomy" id="270368"/>
    <lineage>
        <taxon>Bacteria</taxon>
        <taxon>Pseudomonadati</taxon>
        <taxon>Pseudomonadota</taxon>
        <taxon>Betaproteobacteria</taxon>
        <taxon>Burkholderiales</taxon>
        <taxon>Sphaerotilaceae</taxon>
        <taxon>Roseateles</taxon>
    </lineage>
</organism>
<keyword evidence="1" id="KW-0472">Membrane</keyword>
<feature type="transmembrane region" description="Helical" evidence="1">
    <location>
        <begin position="20"/>
        <end position="40"/>
    </location>
</feature>
<evidence type="ECO:0000313" key="3">
    <source>
        <dbReference type="Proteomes" id="UP000295361"/>
    </source>
</evidence>
<keyword evidence="3" id="KW-1185">Reference proteome</keyword>
<sequence length="161" mass="16642">MSTTCPNAPGSCSARRDAGFTLVSVVFILVVLAVLGAAMAKMSMRQHLGAAAELGAARAYQAAYAGLEWASFQVLRAPPRPAAPAADTPPACFGNTSITLGDFIVSISCVRTQGSDGPTSLSFYQLIANACNAPSGTSCPNTTAGVQPTYLERQLSRTVVR</sequence>
<keyword evidence="1" id="KW-1133">Transmembrane helix</keyword>
<dbReference type="EMBL" id="SNXS01000001">
    <property type="protein sequence ID" value="TDP74983.1"/>
    <property type="molecule type" value="Genomic_DNA"/>
</dbReference>
<reference evidence="2 3" key="1">
    <citation type="submission" date="2019-03" db="EMBL/GenBank/DDBJ databases">
        <title>Genomic Encyclopedia of Type Strains, Phase IV (KMG-IV): sequencing the most valuable type-strain genomes for metagenomic binning, comparative biology and taxonomic classification.</title>
        <authorList>
            <person name="Goeker M."/>
        </authorList>
    </citation>
    <scope>NUCLEOTIDE SEQUENCE [LARGE SCALE GENOMIC DNA]</scope>
    <source>
        <strain evidence="2 3">DSM 16998</strain>
    </source>
</reference>
<gene>
    <name evidence="2" type="ORF">DES47_1011053</name>
</gene>
<proteinExistence type="predicted"/>
<name>A0A4R6QUM7_9BURK</name>
<comment type="caution">
    <text evidence="2">The sequence shown here is derived from an EMBL/GenBank/DDBJ whole genome shotgun (WGS) entry which is preliminary data.</text>
</comment>
<accession>A0A4R6QUM7</accession>
<evidence type="ECO:0000256" key="1">
    <source>
        <dbReference type="SAM" id="Phobius"/>
    </source>
</evidence>
<dbReference type="Proteomes" id="UP000295361">
    <property type="component" value="Unassembled WGS sequence"/>
</dbReference>